<reference evidence="2" key="1">
    <citation type="journal article" date="2020" name="Stud. Mycol.">
        <title>101 Dothideomycetes genomes: a test case for predicting lifestyles and emergence of pathogens.</title>
        <authorList>
            <person name="Haridas S."/>
            <person name="Albert R."/>
            <person name="Binder M."/>
            <person name="Bloem J."/>
            <person name="Labutti K."/>
            <person name="Salamov A."/>
            <person name="Andreopoulos B."/>
            <person name="Baker S."/>
            <person name="Barry K."/>
            <person name="Bills G."/>
            <person name="Bluhm B."/>
            <person name="Cannon C."/>
            <person name="Castanera R."/>
            <person name="Culley D."/>
            <person name="Daum C."/>
            <person name="Ezra D."/>
            <person name="Gonzalez J."/>
            <person name="Henrissat B."/>
            <person name="Kuo A."/>
            <person name="Liang C."/>
            <person name="Lipzen A."/>
            <person name="Lutzoni F."/>
            <person name="Magnuson J."/>
            <person name="Mondo S."/>
            <person name="Nolan M."/>
            <person name="Ohm R."/>
            <person name="Pangilinan J."/>
            <person name="Park H.-J."/>
            <person name="Ramirez L."/>
            <person name="Alfaro M."/>
            <person name="Sun H."/>
            <person name="Tritt A."/>
            <person name="Yoshinaga Y."/>
            <person name="Zwiers L.-H."/>
            <person name="Turgeon B."/>
            <person name="Goodwin S."/>
            <person name="Spatafora J."/>
            <person name="Crous P."/>
            <person name="Grigoriev I."/>
        </authorList>
    </citation>
    <scope>NUCLEOTIDE SEQUENCE</scope>
    <source>
        <strain evidence="2">CBS 115976</strain>
    </source>
</reference>
<evidence type="ECO:0000256" key="1">
    <source>
        <dbReference type="SAM" id="MobiDB-lite"/>
    </source>
</evidence>
<sequence>MAYRHVSLLLARAQPTARLLLLRAHPSYATPSLRHKIRTQLFHTSQTCKDTHSGDVVHYGEKGLRKSGRRLWDRDDNPGRDQSSLQIKPSAQLRLKNGRPKTGTMDKKAAGPGYEIPPGLGDVSAGVGKQREKGKSRYNLPFNMMKLGNLHLGEKTLHPFKKRARTEKVRSNERHTPEEHEARPTRPQLSKRIRSNPEEASTLAGDVRHILEPQKPSFAFQRLHNTSTRTKSLRIHRENPSKKRARTAKAKRSEMSTPEELEADRQHSLFLTALHEKQPLQAMALFPEIASLLNTEYIAIYLQAMLDAIKNMRRINPREHQVPEMEKLLVAVNQVRDHCIEKDDITSENVVFARMFNVYRDLDELDEANKLWDWLQTQDGPIYMSTYASMIELLAHAKQPISVIEDVFQRAITHGQNSFLPYHLGPNAITPIGATRETLGLPEGTKKLLSKVAKARLDYGDLTGSYLLIDTVFRLGETINQFTFTALVNQYDSLSDQYAVARLASREHIPLHPKAISPIVKRLSERDADAPTTDLYLNRRLNALEASLKLVLAQYDSTTSFDSYHVNALLTHISTLIRTAQTGNATTAFLQDLAEHAESLLVNVLPFLKVQAILPCHNTLMALARAAKHPELITRTLVRLIERGVTPDNTTLRILLAATGLVDDIAVMQAAWTEVVTQANNSLAELDWKALIAAVNARPDAERIAFLEAEAERLNYTLDPSELRHTSWLAEGNSKITASEKLSPTFDEAAATARLDAMFTSAINLLKDIKEDPSTTAHASYLGPTTSLADLAIDRHAPLMPLHHLYTVFLELNIDPAERASTTANAMSEDTASQTSSMSENTMTTESVLHDTASAIIDTEDATPSSSPPSSTQPPDPSPHSPPDPPINPPQSYIHTPYPLLPTQPALHTRFKHWLNITELLATAEDASLNLSNLKEPVLVTNELGEVITEPEVVMQTSEKAQMSLEEVRERVIRLRGISPEMCSALGISV</sequence>
<feature type="compositionally biased region" description="Low complexity" evidence="1">
    <location>
        <begin position="835"/>
        <end position="844"/>
    </location>
</feature>
<name>A0A6A6TYK7_9PEZI</name>
<gene>
    <name evidence="2" type="ORF">BT63DRAFT_429271</name>
</gene>
<feature type="region of interest" description="Disordered" evidence="1">
    <location>
        <begin position="163"/>
        <end position="202"/>
    </location>
</feature>
<evidence type="ECO:0000313" key="2">
    <source>
        <dbReference type="EMBL" id="KAF2664506.1"/>
    </source>
</evidence>
<dbReference type="Proteomes" id="UP000799302">
    <property type="component" value="Unassembled WGS sequence"/>
</dbReference>
<dbReference type="EMBL" id="MU004242">
    <property type="protein sequence ID" value="KAF2664506.1"/>
    <property type="molecule type" value="Genomic_DNA"/>
</dbReference>
<keyword evidence="3" id="KW-1185">Reference proteome</keyword>
<feature type="compositionally biased region" description="Polar residues" evidence="1">
    <location>
        <begin position="823"/>
        <end position="834"/>
    </location>
</feature>
<feature type="region of interest" description="Disordered" evidence="1">
    <location>
        <begin position="96"/>
        <end position="134"/>
    </location>
</feature>
<feature type="compositionally biased region" description="Basic and acidic residues" evidence="1">
    <location>
        <begin position="166"/>
        <end position="184"/>
    </location>
</feature>
<dbReference type="OrthoDB" id="185373at2759"/>
<feature type="compositionally biased region" description="Pro residues" evidence="1">
    <location>
        <begin position="871"/>
        <end position="889"/>
    </location>
</feature>
<feature type="region of interest" description="Disordered" evidence="1">
    <location>
        <begin position="225"/>
        <end position="262"/>
    </location>
</feature>
<feature type="region of interest" description="Disordered" evidence="1">
    <location>
        <begin position="823"/>
        <end position="844"/>
    </location>
</feature>
<dbReference type="AlphaFoldDB" id="A0A6A6TYK7"/>
<feature type="region of interest" description="Disordered" evidence="1">
    <location>
        <begin position="859"/>
        <end position="900"/>
    </location>
</feature>
<organism evidence="2 3">
    <name type="scientific">Microthyrium microscopicum</name>
    <dbReference type="NCBI Taxonomy" id="703497"/>
    <lineage>
        <taxon>Eukaryota</taxon>
        <taxon>Fungi</taxon>
        <taxon>Dikarya</taxon>
        <taxon>Ascomycota</taxon>
        <taxon>Pezizomycotina</taxon>
        <taxon>Dothideomycetes</taxon>
        <taxon>Dothideomycetes incertae sedis</taxon>
        <taxon>Microthyriales</taxon>
        <taxon>Microthyriaceae</taxon>
        <taxon>Microthyrium</taxon>
    </lineage>
</organism>
<evidence type="ECO:0000313" key="3">
    <source>
        <dbReference type="Proteomes" id="UP000799302"/>
    </source>
</evidence>
<proteinExistence type="predicted"/>
<accession>A0A6A6TYK7</accession>
<protein>
    <submittedName>
        <fullName evidence="2">Uncharacterized protein</fullName>
    </submittedName>
</protein>